<organism evidence="4 5">
    <name type="scientific">Photorhabdus laumondii subsp. laumondii (strain DSM 15139 / CIP 105565 / TT01)</name>
    <name type="common">Photorhabdus luminescens subsp. laumondii</name>
    <dbReference type="NCBI Taxonomy" id="243265"/>
    <lineage>
        <taxon>Bacteria</taxon>
        <taxon>Pseudomonadati</taxon>
        <taxon>Pseudomonadota</taxon>
        <taxon>Gammaproteobacteria</taxon>
        <taxon>Enterobacterales</taxon>
        <taxon>Morganellaceae</taxon>
        <taxon>Photorhabdus</taxon>
    </lineage>
</organism>
<dbReference type="InterPro" id="IPR015424">
    <property type="entry name" value="PyrdxlP-dep_Trfase"/>
</dbReference>
<dbReference type="STRING" id="243265.plu1504"/>
<dbReference type="EMBL" id="BX571864">
    <property type="protein sequence ID" value="CAE13797.1"/>
    <property type="molecule type" value="Genomic_DNA"/>
</dbReference>
<dbReference type="PANTHER" id="PTHR13693">
    <property type="entry name" value="CLASS II AMINOTRANSFERASE/8-AMINO-7-OXONONANOATE SYNTHASE"/>
    <property type="match status" value="1"/>
</dbReference>
<dbReference type="Pfam" id="PF00155">
    <property type="entry name" value="Aminotran_1_2"/>
    <property type="match status" value="1"/>
</dbReference>
<evidence type="ECO:0000256" key="2">
    <source>
        <dbReference type="ARBA" id="ARBA00022679"/>
    </source>
</evidence>
<evidence type="ECO:0000313" key="4">
    <source>
        <dbReference type="EMBL" id="CAE13797.1"/>
    </source>
</evidence>
<dbReference type="HOGENOM" id="CLU_015846_11_0_6"/>
<dbReference type="AlphaFoldDB" id="Q7N6P1"/>
<proteinExistence type="predicted"/>
<keyword evidence="2" id="KW-0808">Transferase</keyword>
<dbReference type="InterPro" id="IPR015421">
    <property type="entry name" value="PyrdxlP-dep_Trfase_major"/>
</dbReference>
<evidence type="ECO:0000313" key="5">
    <source>
        <dbReference type="Proteomes" id="UP000002514"/>
    </source>
</evidence>
<dbReference type="KEGG" id="plu:plu1504"/>
<dbReference type="Gene3D" id="3.40.640.10">
    <property type="entry name" value="Type I PLP-dependent aspartate aminotransferase-like (Major domain)"/>
    <property type="match status" value="1"/>
</dbReference>
<dbReference type="eggNOG" id="COG0156">
    <property type="taxonomic scope" value="Bacteria"/>
</dbReference>
<dbReference type="SUPFAM" id="SSF53383">
    <property type="entry name" value="PLP-dependent transferases"/>
    <property type="match status" value="1"/>
</dbReference>
<dbReference type="GO" id="GO:0030170">
    <property type="term" value="F:pyridoxal phosphate binding"/>
    <property type="evidence" value="ECO:0007669"/>
    <property type="project" value="InterPro"/>
</dbReference>
<gene>
    <name evidence="4" type="ordered locus">plu1504</name>
</gene>
<dbReference type="InterPro" id="IPR050087">
    <property type="entry name" value="AON_synthase_class-II"/>
</dbReference>
<keyword evidence="5" id="KW-1185">Reference proteome</keyword>
<reference evidence="5" key="1">
    <citation type="journal article" date="2003" name="Nat. Biotechnol.">
        <title>The genome sequence of the entomopathogenic bacterium Photorhabdus luminescens.</title>
        <authorList>
            <person name="Duchaud E."/>
            <person name="Rusniok C."/>
            <person name="Frangeul L."/>
            <person name="Buchrieser C."/>
            <person name="Givaudan A."/>
            <person name="Taourit S."/>
            <person name="Bocs S."/>
            <person name="Boursaux-Eude C."/>
            <person name="Chandler M."/>
            <person name="Charles J.-F."/>
            <person name="Dassa E."/>
            <person name="Derose R."/>
            <person name="Derzelle S."/>
            <person name="Freyssinet G."/>
            <person name="Gaudriault S."/>
            <person name="Medigue C."/>
            <person name="Lanois A."/>
            <person name="Powell K."/>
            <person name="Siguier P."/>
            <person name="Vincent R."/>
            <person name="Wingate V."/>
            <person name="Zouine M."/>
            <person name="Glaser P."/>
            <person name="Boemare N."/>
            <person name="Danchin A."/>
            <person name="Kunst F."/>
        </authorList>
    </citation>
    <scope>NUCLEOTIDE SEQUENCE [LARGE SCALE GENOMIC DNA]</scope>
    <source>
        <strain evidence="5">DSM 15139 / CIP 105565 / TT01</strain>
    </source>
</reference>
<comment type="cofactor">
    <cofactor evidence="1">
        <name>pyridoxal 5'-phosphate</name>
        <dbReference type="ChEBI" id="CHEBI:597326"/>
    </cofactor>
</comment>
<accession>Q7N6P1</accession>
<sequence length="448" mass="49784">MIHGNINCYKGKVYYIGAMIHDILTREFNGVYYMNNNKFINYKKIINISESDWENAENNKISGLDVKVSGINYMTDQYGREFHHFCTTSYLGLDYHKDILNGAIDAIKETGSLRIPNSKNRCKLSILEDYERELSALFNAECLSTLSCSSASSGILPLLASGVFTGNVNPVMVFDKYSHYSMNHLKPSCADETEVITAPHNDMGYLEDICKIHKKVVYVADGVYSMGGVADINSIMYLKERYGLFTYLDDSHALSAIGDKGCGYVRSHIKELDEDSIIVASLAKSFAASGGLVMLGSRNQKKLIHRYGGPSNWSQSLNSAAIGAGRASIRIHYKPELKELQEKLKKNIQLFDSLITTDQFGSSTAIRLIQCGDASLANKTAAFLAENGFFTSSVFFPVVPQGRAAIRVTLRADMDSDLIKRFCYLITDFLRESLYQESATLNSLISVA</sequence>
<dbReference type="InterPro" id="IPR004839">
    <property type="entry name" value="Aminotransferase_I/II_large"/>
</dbReference>
<dbReference type="Gene3D" id="3.90.1150.10">
    <property type="entry name" value="Aspartate Aminotransferase, domain 1"/>
    <property type="match status" value="1"/>
</dbReference>
<dbReference type="InterPro" id="IPR015422">
    <property type="entry name" value="PyrdxlP-dep_Trfase_small"/>
</dbReference>
<dbReference type="NCBIfam" id="NF005697">
    <property type="entry name" value="PRK07505.1"/>
    <property type="match status" value="1"/>
</dbReference>
<feature type="domain" description="Aminotransferase class I/classII large" evidence="3">
    <location>
        <begin position="90"/>
        <end position="423"/>
    </location>
</feature>
<evidence type="ECO:0000256" key="1">
    <source>
        <dbReference type="ARBA" id="ARBA00001933"/>
    </source>
</evidence>
<dbReference type="Proteomes" id="UP000002514">
    <property type="component" value="Chromosome"/>
</dbReference>
<dbReference type="GO" id="GO:0016740">
    <property type="term" value="F:transferase activity"/>
    <property type="evidence" value="ECO:0007669"/>
    <property type="project" value="UniProtKB-KW"/>
</dbReference>
<name>Q7N6P1_PHOLL</name>
<evidence type="ECO:0000259" key="3">
    <source>
        <dbReference type="Pfam" id="PF00155"/>
    </source>
</evidence>
<protein>
    <submittedName>
        <fullName evidence="4">Photorhabdus luminescens subsp. laumondii TTO1 complete genome segment 6/17</fullName>
    </submittedName>
</protein>